<comment type="caution">
    <text evidence="10">The sequence shown here is derived from an EMBL/GenBank/DDBJ whole genome shotgun (WGS) entry which is preliminary data.</text>
</comment>
<comment type="similarity">
    <text evidence="2">Belongs to the chondromodulin-1 family.</text>
</comment>
<protein>
    <recommendedName>
        <fullName evidence="9">BRICHOS domain-containing protein</fullName>
    </recommendedName>
</protein>
<comment type="subcellular location">
    <subcellularLocation>
        <location evidence="1">Membrane</location>
        <topology evidence="1">Single-pass membrane protein</topology>
    </subcellularLocation>
</comment>
<evidence type="ECO:0000256" key="5">
    <source>
        <dbReference type="ARBA" id="ARBA00023136"/>
    </source>
</evidence>
<keyword evidence="11" id="KW-1185">Reference proteome</keyword>
<dbReference type="EMBL" id="JBHFQA010000024">
    <property type="protein sequence ID" value="KAL2077504.1"/>
    <property type="molecule type" value="Genomic_DNA"/>
</dbReference>
<dbReference type="AlphaFoldDB" id="A0ABD1IR83"/>
<dbReference type="SMART" id="SM01039">
    <property type="entry name" value="BRICHOS"/>
    <property type="match status" value="1"/>
</dbReference>
<dbReference type="PANTHER" id="PTHR14064:SF3">
    <property type="entry name" value="TENOMODULIN"/>
    <property type="match status" value="1"/>
</dbReference>
<feature type="domain" description="BRICHOS" evidence="9">
    <location>
        <begin position="218"/>
        <end position="315"/>
    </location>
</feature>
<evidence type="ECO:0000313" key="11">
    <source>
        <dbReference type="Proteomes" id="UP001591681"/>
    </source>
</evidence>
<evidence type="ECO:0000256" key="2">
    <source>
        <dbReference type="ARBA" id="ARBA00009898"/>
    </source>
</evidence>
<evidence type="ECO:0000313" key="10">
    <source>
        <dbReference type="EMBL" id="KAL2077504.1"/>
    </source>
</evidence>
<reference evidence="10 11" key="1">
    <citation type="submission" date="2024-09" db="EMBL/GenBank/DDBJ databases">
        <title>A chromosome-level genome assembly of Gray's grenadier anchovy, Coilia grayii.</title>
        <authorList>
            <person name="Fu Z."/>
        </authorList>
    </citation>
    <scope>NUCLEOTIDE SEQUENCE [LARGE SCALE GENOMIC DNA]</scope>
    <source>
        <strain evidence="10">G4</strain>
        <tissue evidence="10">Muscle</tissue>
    </source>
</reference>
<proteinExistence type="inferred from homology"/>
<sequence>MTTLPRKCIGPRSAAERLLKVKHLLMQRRCRGEPTDMKNLVLGPGAALSVGVWTPSSSAVRSLAKSGRLFGTLAVGVTSGRLVIPKAEKFTSICLRGLLSLPLMLTVEETEYQKAAQLLSAKDNMESGTQSHSQQTLWKDVEEGKEKKAKHRCLQTAAIAVSLVFLLLTVCIFSLWHFWSPGFGKVYDHAYTAVVDGMETDSLMEIDPVHRVEIFRMGNDTDEILEVHDFKNGISGIRFSKHQRCYIKTQTKELPKLAEGEAEDVELEVGELETVDVKVEDSQVWVPSEEPISNHAFLLDSKIWEVCRELPIHWIHPAPLRDAEFHDVEDVEDTPDANPRGQRKARDVLDHVAVNDYRDIGLELSNALDEQGYCCQHCHRGYRHCQRYHEPLGGYWPYPYYYQGGRVICQVIMPCNWWIARMLGRV</sequence>
<accession>A0ABD1IR83</accession>
<evidence type="ECO:0000256" key="4">
    <source>
        <dbReference type="ARBA" id="ARBA00022989"/>
    </source>
</evidence>
<keyword evidence="6" id="KW-1015">Disulfide bond</keyword>
<keyword evidence="5 8" id="KW-0472">Membrane</keyword>
<evidence type="ECO:0000256" key="6">
    <source>
        <dbReference type="ARBA" id="ARBA00023157"/>
    </source>
</evidence>
<dbReference type="Gene3D" id="3.30.390.150">
    <property type="match status" value="1"/>
</dbReference>
<dbReference type="Pfam" id="PF04089">
    <property type="entry name" value="BRICHOS"/>
    <property type="match status" value="1"/>
</dbReference>
<keyword evidence="4 8" id="KW-1133">Transmembrane helix</keyword>
<gene>
    <name evidence="10" type="ORF">ACEWY4_027008</name>
</gene>
<dbReference type="InterPro" id="IPR007084">
    <property type="entry name" value="BRICHOS_dom"/>
</dbReference>
<dbReference type="GO" id="GO:0016020">
    <property type="term" value="C:membrane"/>
    <property type="evidence" value="ECO:0007669"/>
    <property type="project" value="UniProtKB-SubCell"/>
</dbReference>
<evidence type="ECO:0000256" key="3">
    <source>
        <dbReference type="ARBA" id="ARBA00022692"/>
    </source>
</evidence>
<evidence type="ECO:0000259" key="9">
    <source>
        <dbReference type="PROSITE" id="PS50869"/>
    </source>
</evidence>
<name>A0ABD1IR83_9TELE</name>
<organism evidence="10 11">
    <name type="scientific">Coilia grayii</name>
    <name type="common">Gray's grenadier anchovy</name>
    <dbReference type="NCBI Taxonomy" id="363190"/>
    <lineage>
        <taxon>Eukaryota</taxon>
        <taxon>Metazoa</taxon>
        <taxon>Chordata</taxon>
        <taxon>Craniata</taxon>
        <taxon>Vertebrata</taxon>
        <taxon>Euteleostomi</taxon>
        <taxon>Actinopterygii</taxon>
        <taxon>Neopterygii</taxon>
        <taxon>Teleostei</taxon>
        <taxon>Clupei</taxon>
        <taxon>Clupeiformes</taxon>
        <taxon>Clupeoidei</taxon>
        <taxon>Engraulidae</taxon>
        <taxon>Coilinae</taxon>
        <taxon>Coilia</taxon>
    </lineage>
</organism>
<evidence type="ECO:0000256" key="1">
    <source>
        <dbReference type="ARBA" id="ARBA00004167"/>
    </source>
</evidence>
<keyword evidence="7" id="KW-0325">Glycoprotein</keyword>
<dbReference type="Proteomes" id="UP001591681">
    <property type="component" value="Unassembled WGS sequence"/>
</dbReference>
<dbReference type="InterPro" id="IPR043405">
    <property type="entry name" value="Chondromodulin/Tenomodulin"/>
</dbReference>
<feature type="transmembrane region" description="Helical" evidence="8">
    <location>
        <begin position="157"/>
        <end position="179"/>
    </location>
</feature>
<evidence type="ECO:0000256" key="8">
    <source>
        <dbReference type="SAM" id="Phobius"/>
    </source>
</evidence>
<dbReference type="PANTHER" id="PTHR14064">
    <property type="entry name" value="CHONDROMODULIN-RELATED"/>
    <property type="match status" value="1"/>
</dbReference>
<dbReference type="PROSITE" id="PS50869">
    <property type="entry name" value="BRICHOS"/>
    <property type="match status" value="1"/>
</dbReference>
<evidence type="ECO:0000256" key="7">
    <source>
        <dbReference type="ARBA" id="ARBA00023180"/>
    </source>
</evidence>
<keyword evidence="3 8" id="KW-0812">Transmembrane</keyword>